<gene>
    <name evidence="3" type="ORF">KHLLAP_LOCUS13965</name>
</gene>
<keyword evidence="4" id="KW-1185">Reference proteome</keyword>
<feature type="region of interest" description="Disordered" evidence="1">
    <location>
        <begin position="1"/>
        <end position="43"/>
    </location>
</feature>
<dbReference type="InterPro" id="IPR056143">
    <property type="entry name" value="DUF7726"/>
</dbReference>
<dbReference type="Proteomes" id="UP001295740">
    <property type="component" value="Unassembled WGS sequence"/>
</dbReference>
<name>A0AAI8VYP3_9PEZI</name>
<dbReference type="PANTHER" id="PTHR42339:SF1">
    <property type="entry name" value="HISTONE H1"/>
    <property type="match status" value="1"/>
</dbReference>
<feature type="compositionally biased region" description="Polar residues" evidence="1">
    <location>
        <begin position="1"/>
        <end position="10"/>
    </location>
</feature>
<evidence type="ECO:0000256" key="1">
    <source>
        <dbReference type="SAM" id="MobiDB-lite"/>
    </source>
</evidence>
<reference evidence="3" key="1">
    <citation type="submission" date="2023-10" db="EMBL/GenBank/DDBJ databases">
        <authorList>
            <person name="Hackl T."/>
        </authorList>
    </citation>
    <scope>NUCLEOTIDE SEQUENCE</scope>
</reference>
<dbReference type="EMBL" id="CAUWAG010000020">
    <property type="protein sequence ID" value="CAJ2513497.1"/>
    <property type="molecule type" value="Genomic_DNA"/>
</dbReference>
<evidence type="ECO:0000313" key="4">
    <source>
        <dbReference type="Proteomes" id="UP001295740"/>
    </source>
</evidence>
<sequence length="232" mass="25740">MSGSNLTARNPQVALRDATNRVNQPPVRSAPASASKPRRSMPDFVDDEIRDAWLAQKSVDDIYDDIAFDDLRDARQEKNRTTMIWGALMDSGPTSQSRHMHAIKAANHTLQAAHLAGSEGEGEDAVAAYKRNLDYVDTSQMHIDLTCDQVRARINRVVESGVMKKGEFCKAIGLSNAAVDAFLAKRHVMEGDKSEVYVSAWDWFKKRELAGLKMPDAKAKGKPDAANKRRKT</sequence>
<comment type="caution">
    <text evidence="3">The sequence shown here is derived from an EMBL/GenBank/DDBJ whole genome shotgun (WGS) entry which is preliminary data.</text>
</comment>
<evidence type="ECO:0000313" key="3">
    <source>
        <dbReference type="EMBL" id="CAJ2513497.1"/>
    </source>
</evidence>
<feature type="compositionally biased region" description="Low complexity" evidence="1">
    <location>
        <begin position="25"/>
        <end position="35"/>
    </location>
</feature>
<proteinExistence type="predicted"/>
<evidence type="ECO:0000259" key="2">
    <source>
        <dbReference type="Pfam" id="PF24852"/>
    </source>
</evidence>
<organism evidence="3 4">
    <name type="scientific">Anthostomella pinea</name>
    <dbReference type="NCBI Taxonomy" id="933095"/>
    <lineage>
        <taxon>Eukaryota</taxon>
        <taxon>Fungi</taxon>
        <taxon>Dikarya</taxon>
        <taxon>Ascomycota</taxon>
        <taxon>Pezizomycotina</taxon>
        <taxon>Sordariomycetes</taxon>
        <taxon>Xylariomycetidae</taxon>
        <taxon>Xylariales</taxon>
        <taxon>Xylariaceae</taxon>
        <taxon>Anthostomella</taxon>
    </lineage>
</organism>
<accession>A0AAI8VYP3</accession>
<dbReference type="Pfam" id="PF24852">
    <property type="entry name" value="DUF7726"/>
    <property type="match status" value="1"/>
</dbReference>
<dbReference type="PANTHER" id="PTHR42339">
    <property type="entry name" value="HISTONE H1"/>
    <property type="match status" value="1"/>
</dbReference>
<protein>
    <submittedName>
        <fullName evidence="3">Uu.00g016160.m01.CDS01</fullName>
    </submittedName>
</protein>
<feature type="domain" description="DUF7726" evidence="2">
    <location>
        <begin position="141"/>
        <end position="213"/>
    </location>
</feature>
<dbReference type="AlphaFoldDB" id="A0AAI8VYP3"/>